<name>A0A3N7H1V2_POPTR</name>
<keyword evidence="2" id="KW-1185">Reference proteome</keyword>
<dbReference type="AlphaFoldDB" id="A0A3N7H1V2"/>
<gene>
    <name evidence="1" type="ORF">POPTR_008G195250</name>
</gene>
<protein>
    <submittedName>
        <fullName evidence="1">Uncharacterized protein</fullName>
    </submittedName>
</protein>
<organism evidence="1 2">
    <name type="scientific">Populus trichocarpa</name>
    <name type="common">Western balsam poplar</name>
    <name type="synonym">Populus balsamifera subsp. trichocarpa</name>
    <dbReference type="NCBI Taxonomy" id="3694"/>
    <lineage>
        <taxon>Eukaryota</taxon>
        <taxon>Viridiplantae</taxon>
        <taxon>Streptophyta</taxon>
        <taxon>Embryophyta</taxon>
        <taxon>Tracheophyta</taxon>
        <taxon>Spermatophyta</taxon>
        <taxon>Magnoliopsida</taxon>
        <taxon>eudicotyledons</taxon>
        <taxon>Gunneridae</taxon>
        <taxon>Pentapetalae</taxon>
        <taxon>rosids</taxon>
        <taxon>fabids</taxon>
        <taxon>Malpighiales</taxon>
        <taxon>Salicaceae</taxon>
        <taxon>Saliceae</taxon>
        <taxon>Populus</taxon>
    </lineage>
</organism>
<dbReference type="InParanoid" id="A0A3N7H1V2"/>
<dbReference type="EMBL" id="CM009297">
    <property type="protein sequence ID" value="RQO94964.1"/>
    <property type="molecule type" value="Genomic_DNA"/>
</dbReference>
<evidence type="ECO:0000313" key="2">
    <source>
        <dbReference type="Proteomes" id="UP000006729"/>
    </source>
</evidence>
<proteinExistence type="predicted"/>
<sequence>MHWNIEMYVFDGTKHKFSDTVKKRKQTNKSTQPAMDLWTSTFPCWFPNKTQDRLGLFLFYPPIDRVY</sequence>
<dbReference type="Proteomes" id="UP000006729">
    <property type="component" value="Chromosome 8"/>
</dbReference>
<evidence type="ECO:0000313" key="1">
    <source>
        <dbReference type="EMBL" id="RQO94964.1"/>
    </source>
</evidence>
<reference evidence="1 2" key="1">
    <citation type="journal article" date="2006" name="Science">
        <title>The genome of black cottonwood, Populus trichocarpa (Torr. &amp; Gray).</title>
        <authorList>
            <person name="Tuskan G.A."/>
            <person name="Difazio S."/>
            <person name="Jansson S."/>
            <person name="Bohlmann J."/>
            <person name="Grigoriev I."/>
            <person name="Hellsten U."/>
            <person name="Putnam N."/>
            <person name="Ralph S."/>
            <person name="Rombauts S."/>
            <person name="Salamov A."/>
            <person name="Schein J."/>
            <person name="Sterck L."/>
            <person name="Aerts A."/>
            <person name="Bhalerao R.R."/>
            <person name="Bhalerao R.P."/>
            <person name="Blaudez D."/>
            <person name="Boerjan W."/>
            <person name="Brun A."/>
            <person name="Brunner A."/>
            <person name="Busov V."/>
            <person name="Campbell M."/>
            <person name="Carlson J."/>
            <person name="Chalot M."/>
            <person name="Chapman J."/>
            <person name="Chen G.L."/>
            <person name="Cooper D."/>
            <person name="Coutinho P.M."/>
            <person name="Couturier J."/>
            <person name="Covert S."/>
            <person name="Cronk Q."/>
            <person name="Cunningham R."/>
            <person name="Davis J."/>
            <person name="Degroeve S."/>
            <person name="Dejardin A."/>
            <person name="Depamphilis C."/>
            <person name="Detter J."/>
            <person name="Dirks B."/>
            <person name="Dubchak I."/>
            <person name="Duplessis S."/>
            <person name="Ehlting J."/>
            <person name="Ellis B."/>
            <person name="Gendler K."/>
            <person name="Goodstein D."/>
            <person name="Gribskov M."/>
            <person name="Grimwood J."/>
            <person name="Groover A."/>
            <person name="Gunter L."/>
            <person name="Hamberger B."/>
            <person name="Heinze B."/>
            <person name="Helariutta Y."/>
            <person name="Henrissat B."/>
            <person name="Holligan D."/>
            <person name="Holt R."/>
            <person name="Huang W."/>
            <person name="Islam-Faridi N."/>
            <person name="Jones S."/>
            <person name="Jones-Rhoades M."/>
            <person name="Jorgensen R."/>
            <person name="Joshi C."/>
            <person name="Kangasjarvi J."/>
            <person name="Karlsson J."/>
            <person name="Kelleher C."/>
            <person name="Kirkpatrick R."/>
            <person name="Kirst M."/>
            <person name="Kohler A."/>
            <person name="Kalluri U."/>
            <person name="Larimer F."/>
            <person name="Leebens-Mack J."/>
            <person name="Leple J.C."/>
            <person name="Locascio P."/>
            <person name="Lou Y."/>
            <person name="Lucas S."/>
            <person name="Martin F."/>
            <person name="Montanini B."/>
            <person name="Napoli C."/>
            <person name="Nelson D.R."/>
            <person name="Nelson C."/>
            <person name="Nieminen K."/>
            <person name="Nilsson O."/>
            <person name="Pereda V."/>
            <person name="Peter G."/>
            <person name="Philippe R."/>
            <person name="Pilate G."/>
            <person name="Poliakov A."/>
            <person name="Razumovskaya J."/>
            <person name="Richardson P."/>
            <person name="Rinaldi C."/>
            <person name="Ritland K."/>
            <person name="Rouze P."/>
            <person name="Ryaboy D."/>
            <person name="Schmutz J."/>
            <person name="Schrader J."/>
            <person name="Segerman B."/>
            <person name="Shin H."/>
            <person name="Siddiqui A."/>
            <person name="Sterky F."/>
            <person name="Terry A."/>
            <person name="Tsai C.J."/>
            <person name="Uberbacher E."/>
            <person name="Unneberg P."/>
            <person name="Vahala J."/>
            <person name="Wall K."/>
            <person name="Wessler S."/>
            <person name="Yang G."/>
            <person name="Yin T."/>
            <person name="Douglas C."/>
            <person name="Marra M."/>
            <person name="Sandberg G."/>
            <person name="Van de Peer Y."/>
            <person name="Rokhsar D."/>
        </authorList>
    </citation>
    <scope>NUCLEOTIDE SEQUENCE [LARGE SCALE GENOMIC DNA]</scope>
    <source>
        <strain evidence="2">cv. Nisqually</strain>
    </source>
</reference>
<accession>A0A3N7H1V2</accession>